<feature type="region of interest" description="Disordered" evidence="1">
    <location>
        <begin position="1"/>
        <end position="20"/>
    </location>
</feature>
<dbReference type="AlphaFoldDB" id="A0A7J6AGP4"/>
<evidence type="ECO:0000313" key="2">
    <source>
        <dbReference type="EMBL" id="KAF4082104.1"/>
    </source>
</evidence>
<comment type="caution">
    <text evidence="2">The sequence shown here is derived from an EMBL/GenBank/DDBJ whole genome shotgun (WGS) entry which is preliminary data.</text>
</comment>
<sequence>MQWNFSWSKSPGTGGSLLTRLEPSPTLPPLLWTESTENVSQSPCPSEDATQPFCSAEDAAQSPCFAEDFALCPDIPKCTPLFACATLNAAVLSSSAEDLVLLFCSAEGITRLFCQESIFFILTPAENQKKKIVCFNPAGFLTPSSSRPTDYAES</sequence>
<gene>
    <name evidence="2" type="ORF">AMELA_G00147950</name>
</gene>
<evidence type="ECO:0000313" key="3">
    <source>
        <dbReference type="Proteomes" id="UP000593565"/>
    </source>
</evidence>
<keyword evidence="3" id="KW-1185">Reference proteome</keyword>
<feature type="compositionally biased region" description="Polar residues" evidence="1">
    <location>
        <begin position="1"/>
        <end position="11"/>
    </location>
</feature>
<protein>
    <submittedName>
        <fullName evidence="2">Uncharacterized protein</fullName>
    </submittedName>
</protein>
<name>A0A7J6AGP4_AMEME</name>
<organism evidence="2 3">
    <name type="scientific">Ameiurus melas</name>
    <name type="common">Black bullhead</name>
    <name type="synonym">Silurus melas</name>
    <dbReference type="NCBI Taxonomy" id="219545"/>
    <lineage>
        <taxon>Eukaryota</taxon>
        <taxon>Metazoa</taxon>
        <taxon>Chordata</taxon>
        <taxon>Craniata</taxon>
        <taxon>Vertebrata</taxon>
        <taxon>Euteleostomi</taxon>
        <taxon>Actinopterygii</taxon>
        <taxon>Neopterygii</taxon>
        <taxon>Teleostei</taxon>
        <taxon>Ostariophysi</taxon>
        <taxon>Siluriformes</taxon>
        <taxon>Ictaluridae</taxon>
        <taxon>Ameiurus</taxon>
    </lineage>
</organism>
<evidence type="ECO:0000256" key="1">
    <source>
        <dbReference type="SAM" id="MobiDB-lite"/>
    </source>
</evidence>
<proteinExistence type="predicted"/>
<reference evidence="2 3" key="1">
    <citation type="submission" date="2020-02" db="EMBL/GenBank/DDBJ databases">
        <title>A chromosome-scale genome assembly of the black bullhead catfish (Ameiurus melas).</title>
        <authorList>
            <person name="Wen M."/>
            <person name="Zham M."/>
            <person name="Cabau C."/>
            <person name="Klopp C."/>
            <person name="Donnadieu C."/>
            <person name="Roques C."/>
            <person name="Bouchez O."/>
            <person name="Lampietro C."/>
            <person name="Jouanno E."/>
            <person name="Herpin A."/>
            <person name="Louis A."/>
            <person name="Berthelot C."/>
            <person name="Parey E."/>
            <person name="Roest-Crollius H."/>
            <person name="Braasch I."/>
            <person name="Postlethwait J."/>
            <person name="Robinson-Rechavi M."/>
            <person name="Echchiki A."/>
            <person name="Begum T."/>
            <person name="Montfort J."/>
            <person name="Schartl M."/>
            <person name="Bobe J."/>
            <person name="Guiguen Y."/>
        </authorList>
    </citation>
    <scope>NUCLEOTIDE SEQUENCE [LARGE SCALE GENOMIC DNA]</scope>
    <source>
        <strain evidence="2">M_S1</strain>
        <tissue evidence="2">Blood</tissue>
    </source>
</reference>
<accession>A0A7J6AGP4</accession>
<dbReference type="Proteomes" id="UP000593565">
    <property type="component" value="Unassembled WGS sequence"/>
</dbReference>
<dbReference type="EMBL" id="JAAGNN010000012">
    <property type="protein sequence ID" value="KAF4082104.1"/>
    <property type="molecule type" value="Genomic_DNA"/>
</dbReference>